<protein>
    <recommendedName>
        <fullName evidence="3">SGNH domain-containing protein</fullName>
    </recommendedName>
</protein>
<sequence length="89" mass="10287">MVCRFFYRAFVAARDRPGGESLVLQRRKWRYSEDVNAMNKSLKWLNSSIAAELVGNESGYIKYPDIKPNDELLFGRDGVHLSERGTEIF</sequence>
<reference evidence="1" key="1">
    <citation type="submission" date="2022-08" db="UniProtKB">
        <authorList>
            <consortium name="EnsemblMetazoa"/>
        </authorList>
    </citation>
    <scope>IDENTIFICATION</scope>
    <source>
        <strain evidence="1">05x7-T-G4-1.051#20</strain>
    </source>
</reference>
<name>A0A8W8NZY2_MAGGI</name>
<organism evidence="1 2">
    <name type="scientific">Magallana gigas</name>
    <name type="common">Pacific oyster</name>
    <name type="synonym">Crassostrea gigas</name>
    <dbReference type="NCBI Taxonomy" id="29159"/>
    <lineage>
        <taxon>Eukaryota</taxon>
        <taxon>Metazoa</taxon>
        <taxon>Spiralia</taxon>
        <taxon>Lophotrochozoa</taxon>
        <taxon>Mollusca</taxon>
        <taxon>Bivalvia</taxon>
        <taxon>Autobranchia</taxon>
        <taxon>Pteriomorphia</taxon>
        <taxon>Ostreida</taxon>
        <taxon>Ostreoidea</taxon>
        <taxon>Ostreidae</taxon>
        <taxon>Magallana</taxon>
    </lineage>
</organism>
<evidence type="ECO:0000313" key="1">
    <source>
        <dbReference type="EnsemblMetazoa" id="G862.1:cds"/>
    </source>
</evidence>
<accession>A0A8W8NZY2</accession>
<proteinExistence type="predicted"/>
<dbReference type="EnsemblMetazoa" id="G862.1">
    <property type="protein sequence ID" value="G862.1:cds"/>
    <property type="gene ID" value="G862"/>
</dbReference>
<dbReference type="Proteomes" id="UP000005408">
    <property type="component" value="Unassembled WGS sequence"/>
</dbReference>
<dbReference type="AlphaFoldDB" id="A0A8W8NZY2"/>
<evidence type="ECO:0000313" key="2">
    <source>
        <dbReference type="Proteomes" id="UP000005408"/>
    </source>
</evidence>
<evidence type="ECO:0008006" key="3">
    <source>
        <dbReference type="Google" id="ProtNLM"/>
    </source>
</evidence>
<keyword evidence="2" id="KW-1185">Reference proteome</keyword>